<evidence type="ECO:0000313" key="4">
    <source>
        <dbReference type="Proteomes" id="UP000042997"/>
    </source>
</evidence>
<dbReference type="InterPro" id="IPR023213">
    <property type="entry name" value="CAT-like_dom_sf"/>
</dbReference>
<gene>
    <name evidence="3" type="ORF">RHRU231_930074</name>
</gene>
<dbReference type="EMBL" id="CCSD01000109">
    <property type="protein sequence ID" value="CDZ92195.1"/>
    <property type="molecule type" value="Genomic_DNA"/>
</dbReference>
<dbReference type="GO" id="GO:0045017">
    <property type="term" value="P:glycerolipid biosynthetic process"/>
    <property type="evidence" value="ECO:0007669"/>
    <property type="project" value="InterPro"/>
</dbReference>
<dbReference type="Gene3D" id="3.30.559.10">
    <property type="entry name" value="Chloramphenicol acetyltransferase-like domain"/>
    <property type="match status" value="1"/>
</dbReference>
<evidence type="ECO:0000256" key="1">
    <source>
        <dbReference type="SAM" id="MobiDB-lite"/>
    </source>
</evidence>
<proteinExistence type="predicted"/>
<sequence>MFPVVESIRRRPLDRSRPLWELWVIPGLGEHSHAVYLRVHHVIADGPAGVAMLGVLLDAAPDVPLTPAPPRHEEKIDDVLLSVFAGGLARTAVSPGRTGRRRRAAGGRPRLTARAAVGAGPRKPARSDDRSASGGQHQPRCGRVLVRGAVHDHRRRRQCRVSRSGRGGSRDGGGAASAPRRTPERMCRGVG</sequence>
<dbReference type="Proteomes" id="UP000042997">
    <property type="component" value="Unassembled WGS sequence"/>
</dbReference>
<feature type="compositionally biased region" description="Basic and acidic residues" evidence="1">
    <location>
        <begin position="181"/>
        <end position="191"/>
    </location>
</feature>
<evidence type="ECO:0000313" key="3">
    <source>
        <dbReference type="EMBL" id="CDZ92195.1"/>
    </source>
</evidence>
<feature type="region of interest" description="Disordered" evidence="1">
    <location>
        <begin position="92"/>
        <end position="191"/>
    </location>
</feature>
<dbReference type="SUPFAM" id="SSF52777">
    <property type="entry name" value="CoA-dependent acyltransferases"/>
    <property type="match status" value="1"/>
</dbReference>
<dbReference type="Pfam" id="PF03007">
    <property type="entry name" value="WS_DGAT_cat"/>
    <property type="match status" value="1"/>
</dbReference>
<evidence type="ECO:0000259" key="2">
    <source>
        <dbReference type="Pfam" id="PF03007"/>
    </source>
</evidence>
<dbReference type="AlphaFoldDB" id="A0A098BVE8"/>
<reference evidence="3 4" key="1">
    <citation type="journal article" date="2014" name="Genome Announc.">
        <title>Draft Genome Sequence of Propane- and Butane-Oxidizing Actinobacterium Rhodococcus ruber IEGM 231.</title>
        <authorList>
            <person name="Ivshina I.B."/>
            <person name="Kuyukina M.S."/>
            <person name="Krivoruchko A.V."/>
            <person name="Barbe V."/>
            <person name="Fischer C."/>
        </authorList>
    </citation>
    <scope>NUCLEOTIDE SEQUENCE [LARGE SCALE GENOMIC DNA]</scope>
</reference>
<protein>
    <recommendedName>
        <fullName evidence="2">O-acyltransferase WSD1-like N-terminal domain-containing protein</fullName>
    </recommendedName>
</protein>
<feature type="compositionally biased region" description="Low complexity" evidence="1">
    <location>
        <begin position="106"/>
        <end position="116"/>
    </location>
</feature>
<dbReference type="InterPro" id="IPR004255">
    <property type="entry name" value="O-acyltransferase_WSD1_N"/>
</dbReference>
<feature type="domain" description="O-acyltransferase WSD1-like N-terminal" evidence="2">
    <location>
        <begin position="4"/>
        <end position="77"/>
    </location>
</feature>
<organism evidence="3 4">
    <name type="scientific">Rhodococcus ruber</name>
    <dbReference type="NCBI Taxonomy" id="1830"/>
    <lineage>
        <taxon>Bacteria</taxon>
        <taxon>Bacillati</taxon>
        <taxon>Actinomycetota</taxon>
        <taxon>Actinomycetes</taxon>
        <taxon>Mycobacteriales</taxon>
        <taxon>Nocardiaceae</taxon>
        <taxon>Rhodococcus</taxon>
    </lineage>
</organism>
<feature type="compositionally biased region" description="Gly residues" evidence="1">
    <location>
        <begin position="165"/>
        <end position="175"/>
    </location>
</feature>
<accession>A0A098BVE8</accession>
<dbReference type="GO" id="GO:0004144">
    <property type="term" value="F:diacylglycerol O-acyltransferase activity"/>
    <property type="evidence" value="ECO:0007669"/>
    <property type="project" value="InterPro"/>
</dbReference>
<name>A0A098BVE8_9NOCA</name>